<name>A0ABD5STV3_9EURY</name>
<feature type="domain" description="Endonuclease NucS N-terminal PH-like" evidence="1">
    <location>
        <begin position="5"/>
        <end position="84"/>
    </location>
</feature>
<dbReference type="InterPro" id="IPR048302">
    <property type="entry name" value="NucS_N"/>
</dbReference>
<comment type="caution">
    <text evidence="2">The sequence shown here is derived from an EMBL/GenBank/DDBJ whole genome shotgun (WGS) entry which is preliminary data.</text>
</comment>
<evidence type="ECO:0000259" key="1">
    <source>
        <dbReference type="Pfam" id="PF21003"/>
    </source>
</evidence>
<dbReference type="AlphaFoldDB" id="A0ABD5STV3"/>
<feature type="non-terminal residue" evidence="2">
    <location>
        <position position="111"/>
    </location>
</feature>
<keyword evidence="2" id="KW-0255">Endonuclease</keyword>
<evidence type="ECO:0000313" key="2">
    <source>
        <dbReference type="EMBL" id="MFC6768583.1"/>
    </source>
</evidence>
<dbReference type="EMBL" id="JBHSWV010000590">
    <property type="protein sequence ID" value="MFC6768583.1"/>
    <property type="molecule type" value="Genomic_DNA"/>
</dbReference>
<keyword evidence="2" id="KW-0540">Nuclease</keyword>
<dbReference type="Gene3D" id="2.70.180.20">
    <property type="match status" value="1"/>
</dbReference>
<keyword evidence="3" id="KW-1185">Reference proteome</keyword>
<evidence type="ECO:0000313" key="3">
    <source>
        <dbReference type="Proteomes" id="UP001596383"/>
    </source>
</evidence>
<organism evidence="2 3">
    <name type="scientific">Natrinema soli</name>
    <dbReference type="NCBI Taxonomy" id="1930624"/>
    <lineage>
        <taxon>Archaea</taxon>
        <taxon>Methanobacteriati</taxon>
        <taxon>Methanobacteriota</taxon>
        <taxon>Stenosarchaea group</taxon>
        <taxon>Halobacteria</taxon>
        <taxon>Halobacteriales</taxon>
        <taxon>Natrialbaceae</taxon>
        <taxon>Natrinema</taxon>
    </lineage>
</organism>
<reference evidence="2 3" key="1">
    <citation type="journal article" date="2019" name="Int. J. Syst. Evol. Microbiol.">
        <title>The Global Catalogue of Microorganisms (GCM) 10K type strain sequencing project: providing services to taxonomists for standard genome sequencing and annotation.</title>
        <authorList>
            <consortium name="The Broad Institute Genomics Platform"/>
            <consortium name="The Broad Institute Genome Sequencing Center for Infectious Disease"/>
            <person name="Wu L."/>
            <person name="Ma J."/>
        </authorList>
    </citation>
    <scope>NUCLEOTIDE SEQUENCE [LARGE SCALE GENOMIC DNA]</scope>
    <source>
        <strain evidence="2 3">LMG 29247</strain>
    </source>
</reference>
<dbReference type="Proteomes" id="UP001596383">
    <property type="component" value="Unassembled WGS sequence"/>
</dbReference>
<dbReference type="InterPro" id="IPR049173">
    <property type="entry name" value="NucS_N_sf"/>
</dbReference>
<sequence>MIDDAIRVLAGDCTVIAEGDDRQEYRGRVTTIVKPDNTILVHDTDGYQPVAWLTRAESVSSDRTGGFTLVAKKDTQTLRIATHDQDGFAHYPSSAAGTPIGTCPDCEGALV</sequence>
<proteinExistence type="predicted"/>
<accession>A0ABD5STV3</accession>
<keyword evidence="2" id="KW-0378">Hydrolase</keyword>
<dbReference type="Pfam" id="PF21003">
    <property type="entry name" value="NucS_N"/>
    <property type="match status" value="1"/>
</dbReference>
<gene>
    <name evidence="2" type="ORF">ACFQE6_27300</name>
</gene>
<protein>
    <submittedName>
        <fullName evidence="2">Endonuclease NucS domain-containing protein</fullName>
    </submittedName>
</protein>
<dbReference type="GO" id="GO:0004519">
    <property type="term" value="F:endonuclease activity"/>
    <property type="evidence" value="ECO:0007669"/>
    <property type="project" value="UniProtKB-KW"/>
</dbReference>